<evidence type="ECO:0000313" key="5">
    <source>
        <dbReference type="Proteomes" id="UP000051176"/>
    </source>
</evidence>
<dbReference type="eggNOG" id="COG3049">
    <property type="taxonomic scope" value="Bacteria"/>
</dbReference>
<feature type="domain" description="Choloylglycine hydrolase/NAAA C-terminal" evidence="3">
    <location>
        <begin position="5"/>
        <end position="311"/>
    </location>
</feature>
<dbReference type="PANTHER" id="PTHR35527:SF2">
    <property type="entry name" value="HYDROLASE"/>
    <property type="match status" value="1"/>
</dbReference>
<dbReference type="CDD" id="cd00542">
    <property type="entry name" value="Ntn_PVA"/>
    <property type="match status" value="1"/>
</dbReference>
<dbReference type="AlphaFoldDB" id="A0A0R1GRU6"/>
<keyword evidence="5" id="KW-1185">Reference proteome</keyword>
<dbReference type="Proteomes" id="UP000051176">
    <property type="component" value="Unassembled WGS sequence"/>
</dbReference>
<dbReference type="GO" id="GO:0016787">
    <property type="term" value="F:hydrolase activity"/>
    <property type="evidence" value="ECO:0007669"/>
    <property type="project" value="UniProtKB-KW"/>
</dbReference>
<name>A0A0R1GRU6_9LACO</name>
<dbReference type="Pfam" id="PF02275">
    <property type="entry name" value="CBAH"/>
    <property type="match status" value="1"/>
</dbReference>
<protein>
    <submittedName>
        <fullName evidence="4">Conjugated bile salt hydrolase-like protein</fullName>
    </submittedName>
</protein>
<dbReference type="InterPro" id="IPR052193">
    <property type="entry name" value="Peptidase_C59"/>
</dbReference>
<proteinExistence type="inferred from homology"/>
<evidence type="ECO:0000259" key="3">
    <source>
        <dbReference type="Pfam" id="PF02275"/>
    </source>
</evidence>
<dbReference type="PANTHER" id="PTHR35527">
    <property type="entry name" value="CHOLOYLGLYCINE HYDROLASE"/>
    <property type="match status" value="1"/>
</dbReference>
<sequence>MILMCTSLTYENSQGDHFLARTMDFGFELGGQPIFMPRQQKIQGDAGEFTTKYGFVGAGRNLSHYIFVDGVNEYGLGAAALYFSDYAKYAEKAPADKLGIAPHDLTAWVLGNAKSVADLRELITTVQIVAKPVALLGITVPLHFIFSDPSGDTAVLEATDHELKLIEDPVGVMANSPQLSWHLQNLSTYGTLVADTRPLHDYQGFGLKTVGPGTGAFGMPGDYTSPSRFVRTVFNKHYSKPTTDTPSTMNLLQHLLDGVTIPKGVKLKPDGSSDYTQYRGYMGLNERAYYMEPYDNLELQRVEITDKMLSDWDTPVEYPLEHRNHIKHLN</sequence>
<dbReference type="InterPro" id="IPR029132">
    <property type="entry name" value="CBAH/NAAA_C"/>
</dbReference>
<gene>
    <name evidence="4" type="ORF">FD07_GL000497</name>
</gene>
<dbReference type="SUPFAM" id="SSF56235">
    <property type="entry name" value="N-terminal nucleophile aminohydrolases (Ntn hydrolases)"/>
    <property type="match status" value="1"/>
</dbReference>
<dbReference type="Gene3D" id="3.60.60.10">
    <property type="entry name" value="Penicillin V Acylase, Chain A"/>
    <property type="match status" value="1"/>
</dbReference>
<dbReference type="PATRIC" id="fig|1267003.4.peg.535"/>
<evidence type="ECO:0000256" key="1">
    <source>
        <dbReference type="ARBA" id="ARBA00006625"/>
    </source>
</evidence>
<comment type="caution">
    <text evidence="4">The sequence shown here is derived from an EMBL/GenBank/DDBJ whole genome shotgun (WGS) entry which is preliminary data.</text>
</comment>
<comment type="similarity">
    <text evidence="1">Belongs to the peptidase C59 family.</text>
</comment>
<keyword evidence="2 4" id="KW-0378">Hydrolase</keyword>
<accession>A0A0R1GRU6</accession>
<dbReference type="STRING" id="357278.IV61_GL000620"/>
<reference evidence="4 5" key="1">
    <citation type="journal article" date="2015" name="Genome Announc.">
        <title>Expanding the biotechnology potential of lactobacilli through comparative genomics of 213 strains and associated genera.</title>
        <authorList>
            <person name="Sun Z."/>
            <person name="Harris H.M."/>
            <person name="McCann A."/>
            <person name="Guo C."/>
            <person name="Argimon S."/>
            <person name="Zhang W."/>
            <person name="Yang X."/>
            <person name="Jeffery I.B."/>
            <person name="Cooney J.C."/>
            <person name="Kagawa T.F."/>
            <person name="Liu W."/>
            <person name="Song Y."/>
            <person name="Salvetti E."/>
            <person name="Wrobel A."/>
            <person name="Rasinkangas P."/>
            <person name="Parkhill J."/>
            <person name="Rea M.C."/>
            <person name="O'Sullivan O."/>
            <person name="Ritari J."/>
            <person name="Douillard F.P."/>
            <person name="Paul Ross R."/>
            <person name="Yang R."/>
            <person name="Briner A.E."/>
            <person name="Felis G.E."/>
            <person name="de Vos W.M."/>
            <person name="Barrangou R."/>
            <person name="Klaenhammer T.R."/>
            <person name="Caufield P.W."/>
            <person name="Cui Y."/>
            <person name="Zhang H."/>
            <person name="O'Toole P.W."/>
        </authorList>
    </citation>
    <scope>NUCLEOTIDE SEQUENCE [LARGE SCALE GENOMIC DNA]</scope>
    <source>
        <strain evidence="4 5">ATCC 53295</strain>
    </source>
</reference>
<evidence type="ECO:0000313" key="4">
    <source>
        <dbReference type="EMBL" id="KRK36758.1"/>
    </source>
</evidence>
<organism evidence="4 5">
    <name type="scientific">Levilactobacillus parabrevis ATCC 53295</name>
    <dbReference type="NCBI Taxonomy" id="1267003"/>
    <lineage>
        <taxon>Bacteria</taxon>
        <taxon>Bacillati</taxon>
        <taxon>Bacillota</taxon>
        <taxon>Bacilli</taxon>
        <taxon>Lactobacillales</taxon>
        <taxon>Lactobacillaceae</taxon>
        <taxon>Levilactobacillus</taxon>
    </lineage>
</organism>
<evidence type="ECO:0000256" key="2">
    <source>
        <dbReference type="ARBA" id="ARBA00022801"/>
    </source>
</evidence>
<dbReference type="InterPro" id="IPR029055">
    <property type="entry name" value="Ntn_hydrolases_N"/>
</dbReference>
<dbReference type="EMBL" id="AZCZ01000016">
    <property type="protein sequence ID" value="KRK36758.1"/>
    <property type="molecule type" value="Genomic_DNA"/>
</dbReference>